<protein>
    <submittedName>
        <fullName evidence="6">MFS sugar transporter</fullName>
    </submittedName>
</protein>
<dbReference type="PANTHER" id="PTHR48022:SF13">
    <property type="entry name" value="MAJOR FACILITATOR SUPERFAMILY (MFS) PROFILE DOMAIN-CONTAINING PROTEIN"/>
    <property type="match status" value="1"/>
</dbReference>
<feature type="transmembrane region" description="Helical" evidence="5">
    <location>
        <begin position="210"/>
        <end position="229"/>
    </location>
</feature>
<feature type="transmembrane region" description="Helical" evidence="5">
    <location>
        <begin position="169"/>
        <end position="190"/>
    </location>
</feature>
<dbReference type="GO" id="GO:0005351">
    <property type="term" value="F:carbohydrate:proton symporter activity"/>
    <property type="evidence" value="ECO:0007669"/>
    <property type="project" value="TreeGrafter"/>
</dbReference>
<evidence type="ECO:0000313" key="7">
    <source>
        <dbReference type="Proteomes" id="UP000242519"/>
    </source>
</evidence>
<evidence type="ECO:0000313" key="6">
    <source>
        <dbReference type="EMBL" id="OWP01536.1"/>
    </source>
</evidence>
<keyword evidence="3 5" id="KW-1133">Transmembrane helix</keyword>
<dbReference type="Pfam" id="PF00083">
    <property type="entry name" value="Sugar_tr"/>
    <property type="match status" value="1"/>
</dbReference>
<feature type="transmembrane region" description="Helical" evidence="5">
    <location>
        <begin position="140"/>
        <end position="162"/>
    </location>
</feature>
<keyword evidence="2 5" id="KW-0812">Transmembrane</keyword>
<evidence type="ECO:0000256" key="2">
    <source>
        <dbReference type="ARBA" id="ARBA00022692"/>
    </source>
</evidence>
<comment type="subcellular location">
    <subcellularLocation>
        <location evidence="1">Membrane</location>
        <topology evidence="1">Multi-pass membrane protein</topology>
    </subcellularLocation>
</comment>
<gene>
    <name evidence="6" type="ORF">B2J93_7048</name>
</gene>
<dbReference type="GO" id="GO:0016020">
    <property type="term" value="C:membrane"/>
    <property type="evidence" value="ECO:0007669"/>
    <property type="project" value="UniProtKB-SubCell"/>
</dbReference>
<dbReference type="SUPFAM" id="SSF103473">
    <property type="entry name" value="MFS general substrate transporter"/>
    <property type="match status" value="1"/>
</dbReference>
<dbReference type="InterPro" id="IPR005828">
    <property type="entry name" value="MFS_sugar_transport-like"/>
</dbReference>
<comment type="caution">
    <text evidence="6">The sequence shown here is derived from an EMBL/GenBank/DDBJ whole genome shotgun (WGS) entry which is preliminary data.</text>
</comment>
<dbReference type="Gene3D" id="1.20.1250.20">
    <property type="entry name" value="MFS general substrate transporter like domains"/>
    <property type="match status" value="1"/>
</dbReference>
<evidence type="ECO:0000256" key="1">
    <source>
        <dbReference type="ARBA" id="ARBA00004141"/>
    </source>
</evidence>
<evidence type="ECO:0000256" key="4">
    <source>
        <dbReference type="ARBA" id="ARBA00023136"/>
    </source>
</evidence>
<proteinExistence type="predicted"/>
<organism evidence="6 7">
    <name type="scientific">Diplocarpon coronariae</name>
    <dbReference type="NCBI Taxonomy" id="2795749"/>
    <lineage>
        <taxon>Eukaryota</taxon>
        <taxon>Fungi</taxon>
        <taxon>Dikarya</taxon>
        <taxon>Ascomycota</taxon>
        <taxon>Pezizomycotina</taxon>
        <taxon>Leotiomycetes</taxon>
        <taxon>Helotiales</taxon>
        <taxon>Drepanopezizaceae</taxon>
        <taxon>Diplocarpon</taxon>
    </lineage>
</organism>
<dbReference type="InParanoid" id="A0A218Z2R0"/>
<keyword evidence="4 5" id="KW-0472">Membrane</keyword>
<feature type="transmembrane region" description="Helical" evidence="5">
    <location>
        <begin position="113"/>
        <end position="134"/>
    </location>
</feature>
<evidence type="ECO:0000256" key="5">
    <source>
        <dbReference type="SAM" id="Phobius"/>
    </source>
</evidence>
<name>A0A218Z2R0_9HELO</name>
<keyword evidence="6" id="KW-0762">Sugar transport</keyword>
<dbReference type="Proteomes" id="UP000242519">
    <property type="component" value="Unassembled WGS sequence"/>
</dbReference>
<dbReference type="PANTHER" id="PTHR48022">
    <property type="entry name" value="PLASTIDIC GLUCOSE TRANSPORTER 4"/>
    <property type="match status" value="1"/>
</dbReference>
<dbReference type="OrthoDB" id="65569at2759"/>
<dbReference type="EMBL" id="MZNU01000274">
    <property type="protein sequence ID" value="OWP01536.1"/>
    <property type="molecule type" value="Genomic_DNA"/>
</dbReference>
<evidence type="ECO:0000256" key="3">
    <source>
        <dbReference type="ARBA" id="ARBA00022989"/>
    </source>
</evidence>
<reference evidence="6 7" key="1">
    <citation type="submission" date="2017-04" db="EMBL/GenBank/DDBJ databases">
        <title>Draft genome sequence of Marssonina coronaria NL1: causal agent of apple blotch.</title>
        <authorList>
            <person name="Cheng Q."/>
        </authorList>
    </citation>
    <scope>NUCLEOTIDE SEQUENCE [LARGE SCALE GENOMIC DNA]</scope>
    <source>
        <strain evidence="6 7">NL1</strain>
    </source>
</reference>
<dbReference type="InterPro" id="IPR036259">
    <property type="entry name" value="MFS_trans_sf"/>
</dbReference>
<dbReference type="AlphaFoldDB" id="A0A218Z2R0"/>
<sequence length="268" mass="29884">MKGQKEKAKGMIAQYHTTEGNNPDHQLVGIVVQQIEESFAATPKNREVWDFRAFFKRGAQYRALVFVHYSIFQQWESGGIIGQYLVPALQTIEIENSQQLGFNLASVAVRRLIFARLISFIALQTAATITSWQYNLHGSHAQAALTVTWMFVFQAFSASLIATMHNHPVELLSLALGAKGMVLYGLVQGAAGTVNNYGIPVGINKIGYKIWVVCVAYKLIQLVLAYHIFPETHGLTLEEMDAVFETPGVRPVKTLMDIQTAKKEKSRL</sequence>
<dbReference type="InterPro" id="IPR050360">
    <property type="entry name" value="MFS_Sugar_Transporters"/>
</dbReference>
<accession>A0A218Z2R0</accession>
<keyword evidence="6" id="KW-0813">Transport</keyword>
<keyword evidence="7" id="KW-1185">Reference proteome</keyword>